<evidence type="ECO:0000313" key="3">
    <source>
        <dbReference type="EMBL" id="QDT62878.1"/>
    </source>
</evidence>
<proteinExistence type="predicted"/>
<keyword evidence="4" id="KW-1185">Reference proteome</keyword>
<evidence type="ECO:0000256" key="1">
    <source>
        <dbReference type="SAM" id="MobiDB-lite"/>
    </source>
</evidence>
<dbReference type="OrthoDB" id="207753at2"/>
<dbReference type="EMBL" id="CP036316">
    <property type="protein sequence ID" value="QDT62878.1"/>
    <property type="molecule type" value="Genomic_DNA"/>
</dbReference>
<feature type="region of interest" description="Disordered" evidence="1">
    <location>
        <begin position="1"/>
        <end position="69"/>
    </location>
</feature>
<dbReference type="AlphaFoldDB" id="A0A517T3C3"/>
<feature type="compositionally biased region" description="Basic and acidic residues" evidence="1">
    <location>
        <begin position="1"/>
        <end position="10"/>
    </location>
</feature>
<organism evidence="3 4">
    <name type="scientific">Calycomorphotria hydatis</name>
    <dbReference type="NCBI Taxonomy" id="2528027"/>
    <lineage>
        <taxon>Bacteria</taxon>
        <taxon>Pseudomonadati</taxon>
        <taxon>Planctomycetota</taxon>
        <taxon>Planctomycetia</taxon>
        <taxon>Planctomycetales</taxon>
        <taxon>Planctomycetaceae</taxon>
        <taxon>Calycomorphotria</taxon>
    </lineage>
</organism>
<evidence type="ECO:0000313" key="4">
    <source>
        <dbReference type="Proteomes" id="UP000319976"/>
    </source>
</evidence>
<feature type="region of interest" description="Disordered" evidence="1">
    <location>
        <begin position="102"/>
        <end position="129"/>
    </location>
</feature>
<dbReference type="KEGG" id="chya:V22_00760"/>
<dbReference type="Proteomes" id="UP000319976">
    <property type="component" value="Chromosome"/>
</dbReference>
<gene>
    <name evidence="3" type="ORF">V22_00760</name>
</gene>
<protein>
    <submittedName>
        <fullName evidence="3">Uncharacterized protein</fullName>
    </submittedName>
</protein>
<dbReference type="RefSeq" id="WP_145258741.1">
    <property type="nucleotide sequence ID" value="NZ_CP036316.1"/>
</dbReference>
<name>A0A517T3C3_9PLAN</name>
<feature type="transmembrane region" description="Helical" evidence="2">
    <location>
        <begin position="136"/>
        <end position="159"/>
    </location>
</feature>
<keyword evidence="2" id="KW-0472">Membrane</keyword>
<sequence>MDSEQQKSEELTPEQKAAALEETAIDDMSSAKPRPLESDTTVENEDPESSDGEDFQSAETIVSGISVDSGLRDTQEIQFDGLPGSGIPEGDTDFAVLDPERIASGRSSRGKSSERKEKQSVTTTDAGEPHGVSRGAFLAVLVFASIASALCLVLGYLFLTTKAHQLESLPDVVPAMDEDGNISRIIVDPNAELPFGHTLKLGESKRFGDLLVKPVRVTREPLSFAHFSGDGKKKRPPAGEALKLWLELEHVGNGPAFAPLDDALLFYRATDTVNGFRQRANNFLVEKDKQSDWHDMVFMYDHAINSEWTLADQNLGEPLPAGESLTTYVPTETEVTNDLAGPLLWRLHLRKGIAPNGWGVTTLVDVTFDADEIEEAS</sequence>
<evidence type="ECO:0000256" key="2">
    <source>
        <dbReference type="SAM" id="Phobius"/>
    </source>
</evidence>
<reference evidence="3 4" key="1">
    <citation type="submission" date="2019-02" db="EMBL/GenBank/DDBJ databases">
        <title>Deep-cultivation of Planctomycetes and their phenomic and genomic characterization uncovers novel biology.</title>
        <authorList>
            <person name="Wiegand S."/>
            <person name="Jogler M."/>
            <person name="Boedeker C."/>
            <person name="Pinto D."/>
            <person name="Vollmers J."/>
            <person name="Rivas-Marin E."/>
            <person name="Kohn T."/>
            <person name="Peeters S.H."/>
            <person name="Heuer A."/>
            <person name="Rast P."/>
            <person name="Oberbeckmann S."/>
            <person name="Bunk B."/>
            <person name="Jeske O."/>
            <person name="Meyerdierks A."/>
            <person name="Storesund J.E."/>
            <person name="Kallscheuer N."/>
            <person name="Luecker S."/>
            <person name="Lage O.M."/>
            <person name="Pohl T."/>
            <person name="Merkel B.J."/>
            <person name="Hornburger P."/>
            <person name="Mueller R.-W."/>
            <person name="Bruemmer F."/>
            <person name="Labrenz M."/>
            <person name="Spormann A.M."/>
            <person name="Op den Camp H."/>
            <person name="Overmann J."/>
            <person name="Amann R."/>
            <person name="Jetten M.S.M."/>
            <person name="Mascher T."/>
            <person name="Medema M.H."/>
            <person name="Devos D.P."/>
            <person name="Kaster A.-K."/>
            <person name="Ovreas L."/>
            <person name="Rohde M."/>
            <person name="Galperin M.Y."/>
            <person name="Jogler C."/>
        </authorList>
    </citation>
    <scope>NUCLEOTIDE SEQUENCE [LARGE SCALE GENOMIC DNA]</scope>
    <source>
        <strain evidence="3 4">V22</strain>
    </source>
</reference>
<keyword evidence="2" id="KW-0812">Transmembrane</keyword>
<keyword evidence="2" id="KW-1133">Transmembrane helix</keyword>
<accession>A0A517T3C3</accession>
<feature type="compositionally biased region" description="Acidic residues" evidence="1">
    <location>
        <begin position="40"/>
        <end position="56"/>
    </location>
</feature>